<dbReference type="Pfam" id="PF12010">
    <property type="entry name" value="DUF3502"/>
    <property type="match status" value="1"/>
</dbReference>
<feature type="domain" description="DUF3502" evidence="3">
    <location>
        <begin position="455"/>
        <end position="527"/>
    </location>
</feature>
<proteinExistence type="predicted"/>
<comment type="caution">
    <text evidence="4">The sequence shown here is derived from an EMBL/GenBank/DDBJ whole genome shotgun (WGS) entry which is preliminary data.</text>
</comment>
<evidence type="ECO:0000313" key="5">
    <source>
        <dbReference type="Proteomes" id="UP000823927"/>
    </source>
</evidence>
<keyword evidence="2" id="KW-0732">Signal</keyword>
<dbReference type="Proteomes" id="UP000823927">
    <property type="component" value="Unassembled WGS sequence"/>
</dbReference>
<protein>
    <submittedName>
        <fullName evidence="4">ABC transporter substrate-binding protein</fullName>
    </submittedName>
</protein>
<reference evidence="4" key="2">
    <citation type="journal article" date="2021" name="PeerJ">
        <title>Extensive microbial diversity within the chicken gut microbiome revealed by metagenomics and culture.</title>
        <authorList>
            <person name="Gilroy R."/>
            <person name="Ravi A."/>
            <person name="Getino M."/>
            <person name="Pursley I."/>
            <person name="Horton D.L."/>
            <person name="Alikhan N.F."/>
            <person name="Baker D."/>
            <person name="Gharbi K."/>
            <person name="Hall N."/>
            <person name="Watson M."/>
            <person name="Adriaenssens E.M."/>
            <person name="Foster-Nyarko E."/>
            <person name="Jarju S."/>
            <person name="Secka A."/>
            <person name="Antonio M."/>
            <person name="Oren A."/>
            <person name="Chaudhuri R.R."/>
            <person name="La Ragione R."/>
            <person name="Hildebrand F."/>
            <person name="Pallen M.J."/>
        </authorList>
    </citation>
    <scope>NUCLEOTIDE SEQUENCE</scope>
    <source>
        <strain evidence="4">CHK178-757</strain>
    </source>
</reference>
<name>A0A9D1F302_9FIRM</name>
<feature type="compositionally biased region" description="Low complexity" evidence="1">
    <location>
        <begin position="29"/>
        <end position="51"/>
    </location>
</feature>
<dbReference type="InterPro" id="IPR022627">
    <property type="entry name" value="DUF3502"/>
</dbReference>
<evidence type="ECO:0000313" key="4">
    <source>
        <dbReference type="EMBL" id="HIS46314.1"/>
    </source>
</evidence>
<feature type="chain" id="PRO_5039151647" evidence="2">
    <location>
        <begin position="23"/>
        <end position="544"/>
    </location>
</feature>
<reference evidence="4" key="1">
    <citation type="submission" date="2020-10" db="EMBL/GenBank/DDBJ databases">
        <authorList>
            <person name="Gilroy R."/>
        </authorList>
    </citation>
    <scope>NUCLEOTIDE SEQUENCE</scope>
    <source>
        <strain evidence="4">CHK178-757</strain>
    </source>
</reference>
<dbReference type="EMBL" id="DVIT01000007">
    <property type="protein sequence ID" value="HIS46314.1"/>
    <property type="molecule type" value="Genomic_DNA"/>
</dbReference>
<dbReference type="Gene3D" id="3.40.190.10">
    <property type="entry name" value="Periplasmic binding protein-like II"/>
    <property type="match status" value="1"/>
</dbReference>
<evidence type="ECO:0000259" key="3">
    <source>
        <dbReference type="Pfam" id="PF12010"/>
    </source>
</evidence>
<dbReference type="AlphaFoldDB" id="A0A9D1F302"/>
<sequence length="544" mass="58364">MKTKRLLALLLTSAMTASMILAGCGGGSSETSSGSGSTGSDSTGAESSAEGTTEGVSTQIDMEEEPYTVAIQVVTLPGSDFSAGEAAREEAINAITVPAINCKVDIQEVWISEVANTTSMAVAGSEKVDLLHVATVNPLSSLVGSDILYDMNTDNLLQNRGQALVEIFGDELAAGNVNGKQLAVPAKTFNATGKGIIYNKTMADEMGITVPETMTFEELSDLLYQVHEANPDVMAYYTGGGELNYLFWLESYETFGTESSYGIILDASEDPTVVNMYATDMFKDYCLQTFHWTQDGIQPGDPTDTNTAQDYFNAQNLFCAVASVNPEQMASWGANASSAGFEIGSSMLVEPTITNSAITEYMWGIAINSERPDKAMDFLNFLYTNAEVANLLKYGIEGDNYDFAEGSDKVVVLNGTYDPMFYYGGNEADMFIKSPAGEDYVDQLQAMEDEATVSPLAGYMFDDSNFQTESSVIYSTIMEYLPRLQCGMCESEEATLALIDEFNQRLDAAGINDVIAANQEQVDAYLAAQSGTTADTAAAESAAE</sequence>
<dbReference type="PANTHER" id="PTHR43649">
    <property type="entry name" value="ARABINOSE-BINDING PROTEIN-RELATED"/>
    <property type="match status" value="1"/>
</dbReference>
<dbReference type="Pfam" id="PF01547">
    <property type="entry name" value="SBP_bac_1"/>
    <property type="match status" value="1"/>
</dbReference>
<accession>A0A9D1F302</accession>
<dbReference type="PANTHER" id="PTHR43649:SF17">
    <property type="entry name" value="ABC TRANSPORTER SOLUTE BINDING PROTEIN-SUGAR TRANSPORT"/>
    <property type="match status" value="1"/>
</dbReference>
<feature type="signal peptide" evidence="2">
    <location>
        <begin position="1"/>
        <end position="22"/>
    </location>
</feature>
<dbReference type="InterPro" id="IPR050490">
    <property type="entry name" value="Bact_solute-bd_prot1"/>
</dbReference>
<dbReference type="SUPFAM" id="SSF53850">
    <property type="entry name" value="Periplasmic binding protein-like II"/>
    <property type="match status" value="1"/>
</dbReference>
<gene>
    <name evidence="4" type="ORF">IAB46_01940</name>
</gene>
<evidence type="ECO:0000256" key="2">
    <source>
        <dbReference type="SAM" id="SignalP"/>
    </source>
</evidence>
<feature type="region of interest" description="Disordered" evidence="1">
    <location>
        <begin position="25"/>
        <end position="61"/>
    </location>
</feature>
<dbReference type="InterPro" id="IPR006059">
    <property type="entry name" value="SBP"/>
</dbReference>
<evidence type="ECO:0000256" key="1">
    <source>
        <dbReference type="SAM" id="MobiDB-lite"/>
    </source>
</evidence>
<organism evidence="4 5">
    <name type="scientific">Candidatus Scybalocola faecigallinarum</name>
    <dbReference type="NCBI Taxonomy" id="2840941"/>
    <lineage>
        <taxon>Bacteria</taxon>
        <taxon>Bacillati</taxon>
        <taxon>Bacillota</taxon>
        <taxon>Clostridia</taxon>
        <taxon>Lachnospirales</taxon>
        <taxon>Lachnospiraceae</taxon>
        <taxon>Lachnospiraceae incertae sedis</taxon>
        <taxon>Candidatus Scybalocola (ex Gilroy et al. 2021)</taxon>
    </lineage>
</organism>
<dbReference type="PROSITE" id="PS51257">
    <property type="entry name" value="PROKAR_LIPOPROTEIN"/>
    <property type="match status" value="1"/>
</dbReference>